<evidence type="ECO:0000256" key="3">
    <source>
        <dbReference type="ARBA" id="ARBA00022448"/>
    </source>
</evidence>
<dbReference type="PANTHER" id="PTHR23531">
    <property type="entry name" value="QUINOLENE RESISTANCE PROTEIN NORA"/>
    <property type="match status" value="1"/>
</dbReference>
<feature type="transmembrane region" description="Helical" evidence="7">
    <location>
        <begin position="126"/>
        <end position="149"/>
    </location>
</feature>
<evidence type="ECO:0000256" key="4">
    <source>
        <dbReference type="ARBA" id="ARBA00022692"/>
    </source>
</evidence>
<feature type="transmembrane region" description="Helical" evidence="7">
    <location>
        <begin position="353"/>
        <end position="372"/>
    </location>
</feature>
<feature type="transmembrane region" description="Helical" evidence="7">
    <location>
        <begin position="91"/>
        <end position="114"/>
    </location>
</feature>
<dbReference type="PROSITE" id="PS50850">
    <property type="entry name" value="MFS"/>
    <property type="match status" value="1"/>
</dbReference>
<feature type="transmembrane region" description="Helical" evidence="7">
    <location>
        <begin position="327"/>
        <end position="347"/>
    </location>
</feature>
<dbReference type="RefSeq" id="WP_377773157.1">
    <property type="nucleotide sequence ID" value="NZ_JBHUOQ010000001.1"/>
</dbReference>
<sequence>MRRLLYVVIFICFMDLFIELPIVTPFAMSLGASEYQAGIVVAAYSLFNLFGNVFGGYFSDRIGRKNILIVGMMVNIFVLFSYSLIDSVGGLIFLRMIHGMSSGMLTPVAFSLVADLSRKEMIGRSMALTGVSIGSAAVIGPALGGIISSQFTYQAVYMVLAVIYIVGLLITFFAVKESTTKEERLQYNTTSFSALIKRPALNVAYISSFTLMIANGSLAFGLPLKVTALGLEDHITGMLLSIFGITAIIVFASKLNVVYTRFRSEDLVASGILIVALSMSSLHVVSDMWMMVVVMLMYGLGFSLIFPSMNKMIAQNTEVYERGKANGIFYAYFSIGSVAGSFLSGVFATYFQFPFIFIGIILFVMLCVQLIIRKYSKIV</sequence>
<dbReference type="InterPro" id="IPR005829">
    <property type="entry name" value="Sugar_transporter_CS"/>
</dbReference>
<accession>A0ABW5WU60</accession>
<comment type="subcellular location">
    <subcellularLocation>
        <location evidence="1">Cell membrane</location>
        <topology evidence="1">Multi-pass membrane protein</topology>
    </subcellularLocation>
</comment>
<gene>
    <name evidence="9" type="ORF">ACFSX4_07580</name>
</gene>
<evidence type="ECO:0000259" key="8">
    <source>
        <dbReference type="PROSITE" id="PS50850"/>
    </source>
</evidence>
<dbReference type="PRINTS" id="PR01035">
    <property type="entry name" value="TCRTETA"/>
</dbReference>
<evidence type="ECO:0000256" key="6">
    <source>
        <dbReference type="ARBA" id="ARBA00023136"/>
    </source>
</evidence>
<evidence type="ECO:0000256" key="7">
    <source>
        <dbReference type="SAM" id="Phobius"/>
    </source>
</evidence>
<keyword evidence="3" id="KW-0813">Transport</keyword>
<dbReference type="Pfam" id="PF07690">
    <property type="entry name" value="MFS_1"/>
    <property type="match status" value="1"/>
</dbReference>
<dbReference type="SUPFAM" id="SSF103473">
    <property type="entry name" value="MFS general substrate transporter"/>
    <property type="match status" value="1"/>
</dbReference>
<feature type="transmembrane region" description="Helical" evidence="7">
    <location>
        <begin position="155"/>
        <end position="175"/>
    </location>
</feature>
<dbReference type="EMBL" id="JBHUOQ010000001">
    <property type="protein sequence ID" value="MFD2830330.1"/>
    <property type="molecule type" value="Genomic_DNA"/>
</dbReference>
<dbReference type="Gene3D" id="1.20.1250.20">
    <property type="entry name" value="MFS general substrate transporter like domains"/>
    <property type="match status" value="1"/>
</dbReference>
<evidence type="ECO:0000256" key="5">
    <source>
        <dbReference type="ARBA" id="ARBA00022989"/>
    </source>
</evidence>
<dbReference type="CDD" id="cd17325">
    <property type="entry name" value="MFS_MdtG_SLC18_like"/>
    <property type="match status" value="1"/>
</dbReference>
<keyword evidence="5 7" id="KW-1133">Transmembrane helix</keyword>
<feature type="transmembrane region" description="Helical" evidence="7">
    <location>
        <begin position="264"/>
        <end position="282"/>
    </location>
</feature>
<reference evidence="10" key="1">
    <citation type="journal article" date="2019" name="Int. J. Syst. Evol. Microbiol.">
        <title>The Global Catalogue of Microorganisms (GCM) 10K type strain sequencing project: providing services to taxonomists for standard genome sequencing and annotation.</title>
        <authorList>
            <consortium name="The Broad Institute Genomics Platform"/>
            <consortium name="The Broad Institute Genome Sequencing Center for Infectious Disease"/>
            <person name="Wu L."/>
            <person name="Ma J."/>
        </authorList>
    </citation>
    <scope>NUCLEOTIDE SEQUENCE [LARGE SCALE GENOMIC DNA]</scope>
    <source>
        <strain evidence="10">KCTC 33575</strain>
    </source>
</reference>
<feature type="transmembrane region" description="Helical" evidence="7">
    <location>
        <begin position="203"/>
        <end position="222"/>
    </location>
</feature>
<proteinExistence type="inferred from homology"/>
<feature type="transmembrane region" description="Helical" evidence="7">
    <location>
        <begin position="288"/>
        <end position="306"/>
    </location>
</feature>
<comment type="similarity">
    <text evidence="2">Belongs to the major facilitator superfamily. TCR/Tet family.</text>
</comment>
<dbReference type="InterPro" id="IPR001958">
    <property type="entry name" value="Tet-R_TetA/multi-R_MdtG-like"/>
</dbReference>
<dbReference type="InterPro" id="IPR011701">
    <property type="entry name" value="MFS"/>
</dbReference>
<evidence type="ECO:0000313" key="9">
    <source>
        <dbReference type="EMBL" id="MFD2830330.1"/>
    </source>
</evidence>
<feature type="transmembrane region" description="Helical" evidence="7">
    <location>
        <begin position="67"/>
        <end position="85"/>
    </location>
</feature>
<feature type="domain" description="Major facilitator superfamily (MFS) profile" evidence="8">
    <location>
        <begin position="1"/>
        <end position="377"/>
    </location>
</feature>
<dbReference type="PANTHER" id="PTHR23531:SF1">
    <property type="entry name" value="QUINOLENE RESISTANCE PROTEIN NORA"/>
    <property type="match status" value="1"/>
</dbReference>
<keyword evidence="4 7" id="KW-0812">Transmembrane</keyword>
<dbReference type="InterPro" id="IPR020846">
    <property type="entry name" value="MFS_dom"/>
</dbReference>
<dbReference type="PROSITE" id="PS00216">
    <property type="entry name" value="SUGAR_TRANSPORT_1"/>
    <property type="match status" value="1"/>
</dbReference>
<dbReference type="InterPro" id="IPR036259">
    <property type="entry name" value="MFS_trans_sf"/>
</dbReference>
<feature type="transmembrane region" description="Helical" evidence="7">
    <location>
        <begin position="35"/>
        <end position="55"/>
    </location>
</feature>
<comment type="caution">
    <text evidence="9">The sequence shown here is derived from an EMBL/GenBank/DDBJ whole genome shotgun (WGS) entry which is preliminary data.</text>
</comment>
<keyword evidence="6 7" id="KW-0472">Membrane</keyword>
<organism evidence="9 10">
    <name type="scientific">Corticicoccus populi</name>
    <dbReference type="NCBI Taxonomy" id="1812821"/>
    <lineage>
        <taxon>Bacteria</taxon>
        <taxon>Bacillati</taxon>
        <taxon>Bacillota</taxon>
        <taxon>Bacilli</taxon>
        <taxon>Bacillales</taxon>
        <taxon>Staphylococcaceae</taxon>
        <taxon>Corticicoccus</taxon>
    </lineage>
</organism>
<name>A0ABW5WU60_9STAP</name>
<dbReference type="InterPro" id="IPR052714">
    <property type="entry name" value="MFS_Exporter"/>
</dbReference>
<protein>
    <submittedName>
        <fullName evidence="9">MFS transporter</fullName>
    </submittedName>
</protein>
<dbReference type="Proteomes" id="UP001597519">
    <property type="component" value="Unassembled WGS sequence"/>
</dbReference>
<evidence type="ECO:0000256" key="1">
    <source>
        <dbReference type="ARBA" id="ARBA00004651"/>
    </source>
</evidence>
<evidence type="ECO:0000313" key="10">
    <source>
        <dbReference type="Proteomes" id="UP001597519"/>
    </source>
</evidence>
<keyword evidence="10" id="KW-1185">Reference proteome</keyword>
<feature type="transmembrane region" description="Helical" evidence="7">
    <location>
        <begin position="5"/>
        <end position="23"/>
    </location>
</feature>
<evidence type="ECO:0000256" key="2">
    <source>
        <dbReference type="ARBA" id="ARBA00007520"/>
    </source>
</evidence>
<feature type="transmembrane region" description="Helical" evidence="7">
    <location>
        <begin position="234"/>
        <end position="252"/>
    </location>
</feature>